<dbReference type="GO" id="GO:0051213">
    <property type="term" value="F:dioxygenase activity"/>
    <property type="evidence" value="ECO:0007669"/>
    <property type="project" value="UniProtKB-KW"/>
</dbReference>
<dbReference type="PROSITE" id="PS51819">
    <property type="entry name" value="VOC"/>
    <property type="match status" value="1"/>
</dbReference>
<dbReference type="GO" id="GO:0016829">
    <property type="term" value="F:lyase activity"/>
    <property type="evidence" value="ECO:0007669"/>
    <property type="project" value="UniProtKB-KW"/>
</dbReference>
<dbReference type="EMBL" id="JACBZT010000001">
    <property type="protein sequence ID" value="NYJ08415.1"/>
    <property type="molecule type" value="Genomic_DNA"/>
</dbReference>
<comment type="caution">
    <text evidence="2">The sequence shown here is derived from an EMBL/GenBank/DDBJ whole genome shotgun (WGS) entry which is preliminary data.</text>
</comment>
<evidence type="ECO:0000313" key="3">
    <source>
        <dbReference type="Proteomes" id="UP000541969"/>
    </source>
</evidence>
<organism evidence="2 3">
    <name type="scientific">Petropleomorpha daqingensis</name>
    <dbReference type="NCBI Taxonomy" id="2026353"/>
    <lineage>
        <taxon>Bacteria</taxon>
        <taxon>Bacillati</taxon>
        <taxon>Actinomycetota</taxon>
        <taxon>Actinomycetes</taxon>
        <taxon>Geodermatophilales</taxon>
        <taxon>Geodermatophilaceae</taxon>
        <taxon>Petropleomorpha</taxon>
    </lineage>
</organism>
<dbReference type="RefSeq" id="WP_179720986.1">
    <property type="nucleotide sequence ID" value="NZ_JACBZT010000001.1"/>
</dbReference>
<dbReference type="PANTHER" id="PTHR36437:SF2">
    <property type="entry name" value="GLYOXALASE_BLEOMYCIN RESISTANCE PROTEIN_DIOXYGENASE"/>
    <property type="match status" value="1"/>
</dbReference>
<gene>
    <name evidence="2" type="ORF">GGQ55_004693</name>
</gene>
<protein>
    <submittedName>
        <fullName evidence="2">Catechol 2,3-dioxygenase-like lactoylglutathione lyase family enzyme</fullName>
    </submittedName>
</protein>
<name>A0A853CKF7_9ACTN</name>
<keyword evidence="3" id="KW-1185">Reference proteome</keyword>
<dbReference type="SUPFAM" id="SSF54593">
    <property type="entry name" value="Glyoxalase/Bleomycin resistance protein/Dihydroxybiphenyl dioxygenase"/>
    <property type="match status" value="1"/>
</dbReference>
<accession>A0A853CKF7</accession>
<keyword evidence="2" id="KW-0223">Dioxygenase</keyword>
<dbReference type="Proteomes" id="UP000541969">
    <property type="component" value="Unassembled WGS sequence"/>
</dbReference>
<proteinExistence type="predicted"/>
<evidence type="ECO:0000313" key="2">
    <source>
        <dbReference type="EMBL" id="NYJ08415.1"/>
    </source>
</evidence>
<feature type="domain" description="VOC" evidence="1">
    <location>
        <begin position="5"/>
        <end position="121"/>
    </location>
</feature>
<keyword evidence="2" id="KW-0560">Oxidoreductase</keyword>
<dbReference type="InterPro" id="IPR037523">
    <property type="entry name" value="VOC_core"/>
</dbReference>
<dbReference type="PANTHER" id="PTHR36437">
    <property type="entry name" value="GLYOXALASE/BLEOMYCIN RESISTANCE PROTEIN/DIOXYGENASE"/>
    <property type="match status" value="1"/>
</dbReference>
<dbReference type="InterPro" id="IPR029068">
    <property type="entry name" value="Glyas_Bleomycin-R_OHBP_Dase"/>
</dbReference>
<sequence>MAITGMQVVSLPVSDQDRARDFYVDVLGLDLLRDAEMQPGMRWVQVAPRGGETTITLVTWFDTMPAGSYRGLVLETDDLDGDVERLRGHGVEFPDGVQDAPWGRYVTLADPDGNGLVVQATRARRPKD</sequence>
<dbReference type="InterPro" id="IPR004360">
    <property type="entry name" value="Glyas_Fos-R_dOase_dom"/>
</dbReference>
<keyword evidence="2" id="KW-0456">Lyase</keyword>
<reference evidence="2 3" key="1">
    <citation type="submission" date="2020-07" db="EMBL/GenBank/DDBJ databases">
        <title>Sequencing the genomes of 1000 actinobacteria strains.</title>
        <authorList>
            <person name="Klenk H.-P."/>
        </authorList>
    </citation>
    <scope>NUCLEOTIDE SEQUENCE [LARGE SCALE GENOMIC DNA]</scope>
    <source>
        <strain evidence="2 3">DSM 104001</strain>
    </source>
</reference>
<dbReference type="Pfam" id="PF00903">
    <property type="entry name" value="Glyoxalase"/>
    <property type="match status" value="1"/>
</dbReference>
<dbReference type="Gene3D" id="3.10.180.10">
    <property type="entry name" value="2,3-Dihydroxybiphenyl 1,2-Dioxygenase, domain 1"/>
    <property type="match status" value="1"/>
</dbReference>
<evidence type="ECO:0000259" key="1">
    <source>
        <dbReference type="PROSITE" id="PS51819"/>
    </source>
</evidence>
<dbReference type="AlphaFoldDB" id="A0A853CKF7"/>